<accession>A0A164MHH8</accession>
<evidence type="ECO:0000313" key="2">
    <source>
        <dbReference type="Proteomes" id="UP000076858"/>
    </source>
</evidence>
<gene>
    <name evidence="1" type="ORF">APZ42_031845</name>
</gene>
<dbReference type="AlphaFoldDB" id="A0A164MHH8"/>
<sequence>MGKTPNWSGNLTIISFPQKSISQVSIFQTTTNALYAMLAKNVTL</sequence>
<comment type="caution">
    <text evidence="1">The sequence shown here is derived from an EMBL/GenBank/DDBJ whole genome shotgun (WGS) entry which is preliminary data.</text>
</comment>
<name>A0A164MHH8_9CRUS</name>
<proteinExistence type="predicted"/>
<reference evidence="1 2" key="1">
    <citation type="submission" date="2016-03" db="EMBL/GenBank/DDBJ databases">
        <title>EvidentialGene: Evidence-directed Construction of Genes on Genomes.</title>
        <authorList>
            <person name="Gilbert D.G."/>
            <person name="Choi J.-H."/>
            <person name="Mockaitis K."/>
            <person name="Colbourne J."/>
            <person name="Pfrender M."/>
        </authorList>
    </citation>
    <scope>NUCLEOTIDE SEQUENCE [LARGE SCALE GENOMIC DNA]</scope>
    <source>
        <strain evidence="1 2">Xinb3</strain>
        <tissue evidence="1">Complete organism</tissue>
    </source>
</reference>
<protein>
    <submittedName>
        <fullName evidence="1">Uncharacterized protein</fullName>
    </submittedName>
</protein>
<dbReference type="Proteomes" id="UP000076858">
    <property type="component" value="Unassembled WGS sequence"/>
</dbReference>
<organism evidence="1 2">
    <name type="scientific">Daphnia magna</name>
    <dbReference type="NCBI Taxonomy" id="35525"/>
    <lineage>
        <taxon>Eukaryota</taxon>
        <taxon>Metazoa</taxon>
        <taxon>Ecdysozoa</taxon>
        <taxon>Arthropoda</taxon>
        <taxon>Crustacea</taxon>
        <taxon>Branchiopoda</taxon>
        <taxon>Diplostraca</taxon>
        <taxon>Cladocera</taxon>
        <taxon>Anomopoda</taxon>
        <taxon>Daphniidae</taxon>
        <taxon>Daphnia</taxon>
    </lineage>
</organism>
<evidence type="ECO:0000313" key="1">
    <source>
        <dbReference type="EMBL" id="KZS05063.1"/>
    </source>
</evidence>
<keyword evidence="2" id="KW-1185">Reference proteome</keyword>
<dbReference type="EMBL" id="LRGB01003013">
    <property type="protein sequence ID" value="KZS05063.1"/>
    <property type="molecule type" value="Genomic_DNA"/>
</dbReference>